<dbReference type="Proteomes" id="UP000068905">
    <property type="component" value="Chromosome"/>
</dbReference>
<protein>
    <submittedName>
        <fullName evidence="1">Uncharacterized protein</fullName>
    </submittedName>
</protein>
<accession>A0A0M4LH16</accession>
<evidence type="ECO:0000313" key="2">
    <source>
        <dbReference type="Proteomes" id="UP000068905"/>
    </source>
</evidence>
<dbReference type="KEGG" id="tsn:W908_05820"/>
<dbReference type="EMBL" id="CP006911">
    <property type="protein sequence ID" value="ALE02743.1"/>
    <property type="molecule type" value="Genomic_DNA"/>
</dbReference>
<reference evidence="1 2" key="1">
    <citation type="journal article" date="2015" name="Genome Announc.">
        <title>Genome Sequence of 'Candidatus Thioglobus singularis' Strain PS1, a Mixotroph from the SUP05 Clade of Marine Gammaproteobacteria.</title>
        <authorList>
            <person name="Marshall K.T."/>
            <person name="Morris R.M."/>
        </authorList>
    </citation>
    <scope>NUCLEOTIDE SEQUENCE [LARGE SCALE GENOMIC DNA]</scope>
    <source>
        <strain evidence="1 2">PS1</strain>
    </source>
</reference>
<name>A0A0M4LH16_9GAMM</name>
<proteinExistence type="predicted"/>
<keyword evidence="2" id="KW-1185">Reference proteome</keyword>
<evidence type="ECO:0000313" key="1">
    <source>
        <dbReference type="EMBL" id="ALE02743.1"/>
    </source>
</evidence>
<dbReference type="OrthoDB" id="9787264at2"/>
<dbReference type="STRING" id="1125411.W908_05820"/>
<organism evidence="1 2">
    <name type="scientific">Candidatus Pseudothioglobus singularis PS1</name>
    <dbReference type="NCBI Taxonomy" id="1125411"/>
    <lineage>
        <taxon>Bacteria</taxon>
        <taxon>Pseudomonadati</taxon>
        <taxon>Pseudomonadota</taxon>
        <taxon>Gammaproteobacteria</taxon>
        <taxon>Candidatus Pseudothioglobaceae</taxon>
        <taxon>Candidatus Pseudothioglobus</taxon>
    </lineage>
</organism>
<dbReference type="RefSeq" id="WP_053820314.1">
    <property type="nucleotide sequence ID" value="NZ_CP006911.1"/>
</dbReference>
<gene>
    <name evidence="1" type="ORF">W908_05820</name>
</gene>
<dbReference type="AlphaFoldDB" id="A0A0M4LH16"/>
<sequence>MLKELIEYIKEYEGDNDLGDYLDTRYVRLTDQHYDQIASAMSDGELELKKSSSCPAERFFLHFNETILFVNKQTQDPSATYDVEMVENQGEADDTSDLLFASFSLSDDYTPTLKKRASSGKTQDENHQQLVMLSVIPILKGFMVAITD</sequence>